<dbReference type="Proteomes" id="UP000289738">
    <property type="component" value="Chromosome A01"/>
</dbReference>
<sequence length="104" mass="11316">MGTWTTPGQDEPKRPSLLSQTIIITNSASQTLHFHPSPAVSSLWKAKTTLPIVIFSATITDPYLFVHAIAENTSVDDILQPKYVPSIINSFFLTELETASNGAS</sequence>
<organism evidence="1 2">
    <name type="scientific">Arachis hypogaea</name>
    <name type="common">Peanut</name>
    <dbReference type="NCBI Taxonomy" id="3818"/>
    <lineage>
        <taxon>Eukaryota</taxon>
        <taxon>Viridiplantae</taxon>
        <taxon>Streptophyta</taxon>
        <taxon>Embryophyta</taxon>
        <taxon>Tracheophyta</taxon>
        <taxon>Spermatophyta</taxon>
        <taxon>Magnoliopsida</taxon>
        <taxon>eudicotyledons</taxon>
        <taxon>Gunneridae</taxon>
        <taxon>Pentapetalae</taxon>
        <taxon>rosids</taxon>
        <taxon>fabids</taxon>
        <taxon>Fabales</taxon>
        <taxon>Fabaceae</taxon>
        <taxon>Papilionoideae</taxon>
        <taxon>50 kb inversion clade</taxon>
        <taxon>dalbergioids sensu lato</taxon>
        <taxon>Dalbergieae</taxon>
        <taxon>Pterocarpus clade</taxon>
        <taxon>Arachis</taxon>
    </lineage>
</organism>
<protein>
    <submittedName>
        <fullName evidence="1">Uncharacterized protein</fullName>
    </submittedName>
</protein>
<keyword evidence="2" id="KW-1185">Reference proteome</keyword>
<gene>
    <name evidence="1" type="ORF">Ahy_A01g003050</name>
</gene>
<accession>A0A445ES37</accession>
<proteinExistence type="predicted"/>
<dbReference type="EMBL" id="SDMP01000001">
    <property type="protein sequence ID" value="RYR78300.1"/>
    <property type="molecule type" value="Genomic_DNA"/>
</dbReference>
<evidence type="ECO:0000313" key="2">
    <source>
        <dbReference type="Proteomes" id="UP000289738"/>
    </source>
</evidence>
<name>A0A445ES37_ARAHY</name>
<evidence type="ECO:0000313" key="1">
    <source>
        <dbReference type="EMBL" id="RYR78300.1"/>
    </source>
</evidence>
<dbReference type="AlphaFoldDB" id="A0A445ES37"/>
<reference evidence="1 2" key="1">
    <citation type="submission" date="2019-01" db="EMBL/GenBank/DDBJ databases">
        <title>Sequencing of cultivated peanut Arachis hypogaea provides insights into genome evolution and oil improvement.</title>
        <authorList>
            <person name="Chen X."/>
        </authorList>
    </citation>
    <scope>NUCLEOTIDE SEQUENCE [LARGE SCALE GENOMIC DNA]</scope>
    <source>
        <strain evidence="2">cv. Fuhuasheng</strain>
        <tissue evidence="1">Leaves</tissue>
    </source>
</reference>
<comment type="caution">
    <text evidence="1">The sequence shown here is derived from an EMBL/GenBank/DDBJ whole genome shotgun (WGS) entry which is preliminary data.</text>
</comment>